<organism evidence="1 2">
    <name type="scientific">Letharia columbiana</name>
    <dbReference type="NCBI Taxonomy" id="112416"/>
    <lineage>
        <taxon>Eukaryota</taxon>
        <taxon>Fungi</taxon>
        <taxon>Dikarya</taxon>
        <taxon>Ascomycota</taxon>
        <taxon>Pezizomycotina</taxon>
        <taxon>Lecanoromycetes</taxon>
        <taxon>OSLEUM clade</taxon>
        <taxon>Lecanoromycetidae</taxon>
        <taxon>Lecanorales</taxon>
        <taxon>Lecanorineae</taxon>
        <taxon>Parmeliaceae</taxon>
        <taxon>Letharia</taxon>
    </lineage>
</organism>
<protein>
    <recommendedName>
        <fullName evidence="3">Aminoglycoside phosphotransferase domain-containing protein</fullName>
    </recommendedName>
</protein>
<gene>
    <name evidence="1" type="ORF">HO173_010024</name>
</gene>
<dbReference type="OrthoDB" id="2906425at2759"/>
<keyword evidence="2" id="KW-1185">Reference proteome</keyword>
<accession>A0A8H6L185</accession>
<dbReference type="Proteomes" id="UP000578531">
    <property type="component" value="Unassembled WGS sequence"/>
</dbReference>
<dbReference type="EMBL" id="JACCJC010000054">
    <property type="protein sequence ID" value="KAF6231722.1"/>
    <property type="molecule type" value="Genomic_DNA"/>
</dbReference>
<proteinExistence type="predicted"/>
<evidence type="ECO:0000313" key="2">
    <source>
        <dbReference type="Proteomes" id="UP000578531"/>
    </source>
</evidence>
<comment type="caution">
    <text evidence="1">The sequence shown here is derived from an EMBL/GenBank/DDBJ whole genome shotgun (WGS) entry which is preliminary data.</text>
</comment>
<dbReference type="RefSeq" id="XP_037161154.1">
    <property type="nucleotide sequence ID" value="XM_037311910.1"/>
</dbReference>
<name>A0A8H6L185_9LECA</name>
<evidence type="ECO:0008006" key="3">
    <source>
        <dbReference type="Google" id="ProtNLM"/>
    </source>
</evidence>
<dbReference type="GeneID" id="59291671"/>
<sequence length="267" mass="30474">MLITPKRRSLLRSQKTPRQVNGANRIAISLARCLTHSSFSIVTGTCLGNEGHSELHVSGWQWLQMSWMKTGPLVKASTNHADFGDDDWGSDCDGEAPEIEKLSSDYRDVLPWVFPAAENVSPYVLYHHNLSLAKISVNPDTYEITGIIDWETIHVVPEWESSRFPEFLTDQKDLEEIDDDERRDRWDNGILRQHYDVASRRTSSEKQFSGYKSDIARTKRKFEEMTMEITELSSTARGWLELYSINKVVATEGELEIGYSSPSIKLS</sequence>
<evidence type="ECO:0000313" key="1">
    <source>
        <dbReference type="EMBL" id="KAF6231722.1"/>
    </source>
</evidence>
<dbReference type="AlphaFoldDB" id="A0A8H6L185"/>
<reference evidence="1 2" key="1">
    <citation type="journal article" date="2020" name="Genomics">
        <title>Complete, high-quality genomes from long-read metagenomic sequencing of two wolf lichen thalli reveals enigmatic genome architecture.</title>
        <authorList>
            <person name="McKenzie S.K."/>
            <person name="Walston R.F."/>
            <person name="Allen J.L."/>
        </authorList>
    </citation>
    <scope>NUCLEOTIDE SEQUENCE [LARGE SCALE GENOMIC DNA]</scope>
    <source>
        <strain evidence="1">WasteWater2</strain>
    </source>
</reference>